<dbReference type="RefSeq" id="WP_185142234.1">
    <property type="nucleotide sequence ID" value="NZ_JACJVP010000011.1"/>
</dbReference>
<dbReference type="Pfam" id="PF01547">
    <property type="entry name" value="SBP_bac_1"/>
    <property type="match status" value="1"/>
</dbReference>
<organism evidence="3 4">
    <name type="scientific">Cohnella nanjingensis</name>
    <dbReference type="NCBI Taxonomy" id="1387779"/>
    <lineage>
        <taxon>Bacteria</taxon>
        <taxon>Bacillati</taxon>
        <taxon>Bacillota</taxon>
        <taxon>Bacilli</taxon>
        <taxon>Bacillales</taxon>
        <taxon>Paenibacillaceae</taxon>
        <taxon>Cohnella</taxon>
    </lineage>
</organism>
<reference evidence="3 4" key="1">
    <citation type="submission" date="2020-08" db="EMBL/GenBank/DDBJ databases">
        <title>Cohnella phylogeny.</title>
        <authorList>
            <person name="Dunlap C."/>
        </authorList>
    </citation>
    <scope>NUCLEOTIDE SEQUENCE [LARGE SCALE GENOMIC DNA]</scope>
    <source>
        <strain evidence="3 4">DSM 28246</strain>
    </source>
</reference>
<dbReference type="AlphaFoldDB" id="A0A7X0VEI3"/>
<feature type="signal peptide" evidence="2">
    <location>
        <begin position="1"/>
        <end position="23"/>
    </location>
</feature>
<evidence type="ECO:0000256" key="1">
    <source>
        <dbReference type="SAM" id="MobiDB-lite"/>
    </source>
</evidence>
<evidence type="ECO:0000313" key="4">
    <source>
        <dbReference type="Proteomes" id="UP000547209"/>
    </source>
</evidence>
<keyword evidence="4" id="KW-1185">Reference proteome</keyword>
<dbReference type="PANTHER" id="PTHR43649:SF30">
    <property type="entry name" value="ABC TRANSPORTER SUBSTRATE-BINDING PROTEIN"/>
    <property type="match status" value="1"/>
</dbReference>
<keyword evidence="2" id="KW-0732">Signal</keyword>
<feature type="compositionally biased region" description="Low complexity" evidence="1">
    <location>
        <begin position="31"/>
        <end position="49"/>
    </location>
</feature>
<protein>
    <submittedName>
        <fullName evidence="3">Extracellular solute-binding protein</fullName>
    </submittedName>
</protein>
<dbReference type="InterPro" id="IPR050490">
    <property type="entry name" value="Bact_solute-bd_prot1"/>
</dbReference>
<dbReference type="Proteomes" id="UP000547209">
    <property type="component" value="Unassembled WGS sequence"/>
</dbReference>
<evidence type="ECO:0000256" key="2">
    <source>
        <dbReference type="SAM" id="SignalP"/>
    </source>
</evidence>
<sequence length="524" mass="58529">MRKMRFFMPTLALAMIFSFTACSGGNKDGDANPSPSASPTATQPAPSASPDDKIVINEGKPVRLLVDLNNLTPSISDKPTAENPQVFTSTNLIAQAFMEKYPNVKIEWVRNIPPVNSAEQLVQYMTSAIASDSAPDIMFAFGSTMADKNWFMNMDDALKTPNSYVEGNEKWSDLFPSYVFDPLKDFNGHAVAIPLTVFPGPPTAYYYNKDIFAKVGVDIPKDWEELMDVSKKIKAAGYDAIGPWSGNKTSIVDNWDVQFSVGPAFSMKIKDRVDYNKDGKIDLPEQIRAAYEGVYFASNENVQQFWGQIKKKYTEVLNEGYAKIDYQDEWVKGKLAMIEDGLWRLPQELSDTQRKFEFGMFPPPAVTDKTSPFAAKIEYTEKGPYQPAAQHTFNIIEPSIKAHGGEGVRQAAVEFLKFLTAPENVSMMVLEKKGSALGAVKGTQVPPELNDWFKNSFPIIDGTSWLSAPTTNGRADLNRQLDMWFKGMIDDKTFYGNFDAALKKDISSYIKDNKVNTEGWQKGY</sequence>
<evidence type="ECO:0000313" key="3">
    <source>
        <dbReference type="EMBL" id="MBB6670751.1"/>
    </source>
</evidence>
<dbReference type="InterPro" id="IPR006059">
    <property type="entry name" value="SBP"/>
</dbReference>
<accession>A0A7X0VEI3</accession>
<feature type="chain" id="PRO_5031369532" evidence="2">
    <location>
        <begin position="24"/>
        <end position="524"/>
    </location>
</feature>
<dbReference type="SUPFAM" id="SSF53850">
    <property type="entry name" value="Periplasmic binding protein-like II"/>
    <property type="match status" value="1"/>
</dbReference>
<gene>
    <name evidence="3" type="ORF">H7C19_08620</name>
</gene>
<feature type="region of interest" description="Disordered" evidence="1">
    <location>
        <begin position="28"/>
        <end position="54"/>
    </location>
</feature>
<dbReference type="Gene3D" id="3.40.190.10">
    <property type="entry name" value="Periplasmic binding protein-like II"/>
    <property type="match status" value="1"/>
</dbReference>
<dbReference type="PROSITE" id="PS51257">
    <property type="entry name" value="PROKAR_LIPOPROTEIN"/>
    <property type="match status" value="1"/>
</dbReference>
<proteinExistence type="predicted"/>
<dbReference type="EMBL" id="JACJVP010000011">
    <property type="protein sequence ID" value="MBB6670751.1"/>
    <property type="molecule type" value="Genomic_DNA"/>
</dbReference>
<name>A0A7X0VEI3_9BACL</name>
<comment type="caution">
    <text evidence="3">The sequence shown here is derived from an EMBL/GenBank/DDBJ whole genome shotgun (WGS) entry which is preliminary data.</text>
</comment>
<dbReference type="PANTHER" id="PTHR43649">
    <property type="entry name" value="ARABINOSE-BINDING PROTEIN-RELATED"/>
    <property type="match status" value="1"/>
</dbReference>